<evidence type="ECO:0000259" key="8">
    <source>
        <dbReference type="Pfam" id="PF00746"/>
    </source>
</evidence>
<keyword evidence="4" id="KW-0572">Peptidoglycan-anchor</keyword>
<name>A0ABY8DWY4_9LACO</name>
<evidence type="ECO:0000256" key="2">
    <source>
        <dbReference type="ARBA" id="ARBA00022525"/>
    </source>
</evidence>
<dbReference type="PANTHER" id="PTHR40446:SF2">
    <property type="entry name" value="N-ACETYLGLUCOSAMINE-1-PHOSPHODIESTER ALPHA-N-ACETYLGLUCOSAMINIDASE"/>
    <property type="match status" value="1"/>
</dbReference>
<feature type="domain" description="Phosphodiester glycosidase" evidence="9">
    <location>
        <begin position="171"/>
        <end position="346"/>
    </location>
</feature>
<dbReference type="PANTHER" id="PTHR40446">
    <property type="entry name" value="N-ACETYLGLUCOSAMINE-1-PHOSPHODIESTER ALPHA-N-ACETYLGLUCOSAMINIDASE"/>
    <property type="match status" value="1"/>
</dbReference>
<dbReference type="RefSeq" id="WP_053091146.1">
    <property type="nucleotide sequence ID" value="NZ_CP120687.1"/>
</dbReference>
<keyword evidence="10" id="KW-0378">Hydrolase</keyword>
<keyword evidence="6" id="KW-0472">Membrane</keyword>
<feature type="signal peptide" evidence="7">
    <location>
        <begin position="1"/>
        <end position="29"/>
    </location>
</feature>
<keyword evidence="6" id="KW-1133">Transmembrane helix</keyword>
<evidence type="ECO:0000256" key="7">
    <source>
        <dbReference type="SAM" id="SignalP"/>
    </source>
</evidence>
<feature type="compositionally biased region" description="Low complexity" evidence="5">
    <location>
        <begin position="367"/>
        <end position="393"/>
    </location>
</feature>
<feature type="transmembrane region" description="Helical" evidence="6">
    <location>
        <begin position="409"/>
        <end position="428"/>
    </location>
</feature>
<evidence type="ECO:0000256" key="3">
    <source>
        <dbReference type="ARBA" id="ARBA00022729"/>
    </source>
</evidence>
<keyword evidence="11" id="KW-1185">Reference proteome</keyword>
<dbReference type="Pfam" id="PF09992">
    <property type="entry name" value="NAGPA"/>
    <property type="match status" value="1"/>
</dbReference>
<sequence length="435" mass="44686">MGRQRWKVVSSPFLMVALLMGATSAPVAAAVPSSVTTTVSSAALASTQKPSSSVASSTATHSSASSSATASSTGTTNSTASSSSSALPNARTAVIKSIIAHRENTLAPGITEQMLTYLNRSNEQTKYYSVSLNPKNPQTQLVAGTAATTTNLPVQTVRDQANAVIQQGQPVVAAVNADFFKMATGIPTGNVVKNGVELHAATSASEAFFGVEKDGTPIIGNEHTYLLVKSQLQQALGGRNILVANGKVNDTKPMGTDHEPRTAVGIKADGTVFFVVIDGREAPTSNGISMADLANLMIQRGAVTALNLDGGGSATYVSREPGSTQLTVQNHPSDGHERAVANAWLIVSKTAPDNQTASGQVKSDNQASSSEKAATSSSQSSEASDSQTSSSSSSKKKGDTLPATGENDLATGILGLILVVASAATYLISGYRRTR</sequence>
<evidence type="ECO:0000313" key="11">
    <source>
        <dbReference type="Proteomes" id="UP001220228"/>
    </source>
</evidence>
<organism evidence="10 11">
    <name type="scientific">Lacticaseibacillus huelsenbergensis</name>
    <dbReference type="NCBI Taxonomy" id="3035291"/>
    <lineage>
        <taxon>Bacteria</taxon>
        <taxon>Bacillati</taxon>
        <taxon>Bacillota</taxon>
        <taxon>Bacilli</taxon>
        <taxon>Lactobacillales</taxon>
        <taxon>Lactobacillaceae</taxon>
        <taxon>Lacticaseibacillus</taxon>
    </lineage>
</organism>
<evidence type="ECO:0000313" key="10">
    <source>
        <dbReference type="EMBL" id="WFB39471.1"/>
    </source>
</evidence>
<feature type="domain" description="Gram-positive cocci surface proteins LPxTG" evidence="8">
    <location>
        <begin position="394"/>
        <end position="425"/>
    </location>
</feature>
<proteinExistence type="predicted"/>
<gene>
    <name evidence="10" type="ORF">LHUE1_000192</name>
</gene>
<dbReference type="GO" id="GO:0016798">
    <property type="term" value="F:hydrolase activity, acting on glycosyl bonds"/>
    <property type="evidence" value="ECO:0007669"/>
    <property type="project" value="UniProtKB-KW"/>
</dbReference>
<keyword evidence="2" id="KW-0964">Secreted</keyword>
<dbReference type="InterPro" id="IPR018711">
    <property type="entry name" value="NAGPA"/>
</dbReference>
<evidence type="ECO:0000259" key="9">
    <source>
        <dbReference type="Pfam" id="PF09992"/>
    </source>
</evidence>
<keyword evidence="3 7" id="KW-0732">Signal</keyword>
<dbReference type="InterPro" id="IPR019931">
    <property type="entry name" value="LPXTG_anchor"/>
</dbReference>
<feature type="compositionally biased region" description="Polar residues" evidence="5">
    <location>
        <begin position="352"/>
        <end position="366"/>
    </location>
</feature>
<accession>A0ABY8DWY4</accession>
<evidence type="ECO:0000256" key="1">
    <source>
        <dbReference type="ARBA" id="ARBA00022512"/>
    </source>
</evidence>
<protein>
    <submittedName>
        <fullName evidence="10">Phosphodiester glycosidase family protein</fullName>
    </submittedName>
</protein>
<feature type="region of interest" description="Disordered" evidence="5">
    <location>
        <begin position="46"/>
        <end position="86"/>
    </location>
</feature>
<feature type="chain" id="PRO_5045268940" evidence="7">
    <location>
        <begin position="30"/>
        <end position="435"/>
    </location>
</feature>
<keyword evidence="10" id="KW-0326">Glycosidase</keyword>
<feature type="region of interest" description="Disordered" evidence="5">
    <location>
        <begin position="352"/>
        <end position="403"/>
    </location>
</feature>
<dbReference type="EMBL" id="CP120687">
    <property type="protein sequence ID" value="WFB39471.1"/>
    <property type="molecule type" value="Genomic_DNA"/>
</dbReference>
<keyword evidence="6" id="KW-0812">Transmembrane</keyword>
<evidence type="ECO:0000256" key="6">
    <source>
        <dbReference type="SAM" id="Phobius"/>
    </source>
</evidence>
<evidence type="ECO:0000256" key="4">
    <source>
        <dbReference type="ARBA" id="ARBA00023088"/>
    </source>
</evidence>
<evidence type="ECO:0000256" key="5">
    <source>
        <dbReference type="SAM" id="MobiDB-lite"/>
    </source>
</evidence>
<reference evidence="10 11" key="1">
    <citation type="submission" date="2023-03" db="EMBL/GenBank/DDBJ databases">
        <authorList>
            <person name="Ruckert-Reed C."/>
        </authorList>
    </citation>
    <scope>NUCLEOTIDE SEQUENCE [LARGE SCALE GENOMIC DNA]</scope>
    <source>
        <strain evidence="10 11">DSM 115425</strain>
    </source>
</reference>
<dbReference type="Proteomes" id="UP001220228">
    <property type="component" value="Chromosome"/>
</dbReference>
<dbReference type="Pfam" id="PF00746">
    <property type="entry name" value="Gram_pos_anchor"/>
    <property type="match status" value="1"/>
</dbReference>
<keyword evidence="1" id="KW-0134">Cell wall</keyword>